<dbReference type="AlphaFoldDB" id="A0AAD4F8I4"/>
<evidence type="ECO:0000256" key="2">
    <source>
        <dbReference type="ARBA" id="ARBA00022801"/>
    </source>
</evidence>
<evidence type="ECO:0000259" key="3">
    <source>
        <dbReference type="Pfam" id="PF00857"/>
    </source>
</evidence>
<evidence type="ECO:0000313" key="5">
    <source>
        <dbReference type="Proteomes" id="UP001199106"/>
    </source>
</evidence>
<evidence type="ECO:0000313" key="4">
    <source>
        <dbReference type="EMBL" id="KAG9185467.1"/>
    </source>
</evidence>
<dbReference type="InterPro" id="IPR000868">
    <property type="entry name" value="Isochorismatase-like_dom"/>
</dbReference>
<comment type="caution">
    <text evidence="4">The sequence shown here is derived from an EMBL/GenBank/DDBJ whole genome shotgun (WGS) entry which is preliminary data.</text>
</comment>
<organism evidence="4 5">
    <name type="scientific">Alternaria panax</name>
    <dbReference type="NCBI Taxonomy" id="48097"/>
    <lineage>
        <taxon>Eukaryota</taxon>
        <taxon>Fungi</taxon>
        <taxon>Dikarya</taxon>
        <taxon>Ascomycota</taxon>
        <taxon>Pezizomycotina</taxon>
        <taxon>Dothideomycetes</taxon>
        <taxon>Pleosporomycetidae</taxon>
        <taxon>Pleosporales</taxon>
        <taxon>Pleosporineae</taxon>
        <taxon>Pleosporaceae</taxon>
        <taxon>Alternaria</taxon>
        <taxon>Alternaria sect. Panax</taxon>
    </lineage>
</organism>
<dbReference type="InterPro" id="IPR036380">
    <property type="entry name" value="Isochorismatase-like_sf"/>
</dbReference>
<dbReference type="InterPro" id="IPR050272">
    <property type="entry name" value="Isochorismatase-like_hydrls"/>
</dbReference>
<dbReference type="Proteomes" id="UP001199106">
    <property type="component" value="Unassembled WGS sequence"/>
</dbReference>
<dbReference type="SUPFAM" id="SSF52499">
    <property type="entry name" value="Isochorismatase-like hydrolases"/>
    <property type="match status" value="1"/>
</dbReference>
<feature type="domain" description="Isochorismatase-like" evidence="3">
    <location>
        <begin position="4"/>
        <end position="164"/>
    </location>
</feature>
<dbReference type="EMBL" id="JAANER010000011">
    <property type="protein sequence ID" value="KAG9185467.1"/>
    <property type="molecule type" value="Genomic_DNA"/>
</dbReference>
<keyword evidence="5" id="KW-1185">Reference proteome</keyword>
<dbReference type="Pfam" id="PF00857">
    <property type="entry name" value="Isochorismatase"/>
    <property type="match status" value="1"/>
</dbReference>
<dbReference type="PANTHER" id="PTHR43540">
    <property type="entry name" value="PEROXYUREIDOACRYLATE/UREIDOACRYLATE AMIDOHYDROLASE-RELATED"/>
    <property type="match status" value="1"/>
</dbReference>
<accession>A0AAD4F8I4</accession>
<dbReference type="Gene3D" id="3.40.50.850">
    <property type="entry name" value="Isochorismatase-like"/>
    <property type="match status" value="1"/>
</dbReference>
<reference evidence="4" key="1">
    <citation type="submission" date="2021-07" db="EMBL/GenBank/DDBJ databases">
        <title>Genome Resource of American Ginseng Black Spot Pathogen Alternaria panax.</title>
        <authorList>
            <person name="Qiu C."/>
            <person name="Wang W."/>
            <person name="Liu Z."/>
        </authorList>
    </citation>
    <scope>NUCLEOTIDE SEQUENCE</scope>
    <source>
        <strain evidence="4">BNCC115425</strain>
    </source>
</reference>
<dbReference type="PANTHER" id="PTHR43540:SF6">
    <property type="entry name" value="ISOCHORISMATASE-LIKE DOMAIN-CONTAINING PROTEIN"/>
    <property type="match status" value="1"/>
</dbReference>
<protein>
    <recommendedName>
        <fullName evidence="3">Isochorismatase-like domain-containing protein</fullName>
    </recommendedName>
</protein>
<keyword evidence="2" id="KW-0378">Hydrolase</keyword>
<proteinExistence type="inferred from homology"/>
<sequence>MARTALFVIDIQVELAQSTTTQIPHAERIRNAGTEILQRARQAIDSASEHGRIPDLEIVFVQHEEVAEKGPLVKGSKPWELVFKPRDDNKWERLVSKDVRDTFESNPQLAVQLESEGVETIVAFGIQSECCVLSTCRSALASGFNVVLLGGAHSTYDIDGKSAGTIEGEVESQLERAGAEVVPWELWKP</sequence>
<dbReference type="GO" id="GO:0016787">
    <property type="term" value="F:hydrolase activity"/>
    <property type="evidence" value="ECO:0007669"/>
    <property type="project" value="UniProtKB-KW"/>
</dbReference>
<comment type="similarity">
    <text evidence="1">Belongs to the isochorismatase family.</text>
</comment>
<evidence type="ECO:0000256" key="1">
    <source>
        <dbReference type="ARBA" id="ARBA00006336"/>
    </source>
</evidence>
<name>A0AAD4F8I4_9PLEO</name>
<gene>
    <name evidence="4" type="ORF">G6011_08011</name>
</gene>